<evidence type="ECO:0000313" key="10">
    <source>
        <dbReference type="ZFIN" id="ZDB-GENE-050522-465"/>
    </source>
</evidence>
<dbReference type="GeneTree" id="ENSGT01050000244890"/>
<sequence>MCIDLMGQAKSCPSEETLIENRLCPSQLITGSNVWQTKEMNKEQSPPSYNPYYPPPYPNSTQGNAGYPHYPNATQGNAGYPQYPNAIQGNAGYPQYPNATQGNAGYPQYPNAIQGNAGYPQYPNATQGNAGYPQYPNATQGNAGHPPMGMMPLAGMMPPTAENVNMGNPDDAPPEYTLGFENENCFSDAAIRRGFIRKVYLTLMIQLLITVGIICAFLYWETLSDWVKDTYWFTYTMMGVTFALVIVLVCCVDIRRKVPLNFIFLGLFTIAEGCLLGSVVVYYSAEAVLWAVGATALVSLAMSLFSLQSKWDFTAASGCIWAMSWTLFSFALLCAILRSQYLYIFYASLGTLIFSVYLVIDTQLILGGKHKYSISPEEYIFAALNLYIDIVTIFLLLLQLIGFCR</sequence>
<feature type="region of interest" description="Disordered" evidence="5">
    <location>
        <begin position="124"/>
        <end position="143"/>
    </location>
</feature>
<dbReference type="RefSeq" id="NP_001315301.1">
    <property type="nucleotide sequence ID" value="NM_001328372.2"/>
</dbReference>
<dbReference type="ZFIN" id="ZDB-GENE-050522-465">
    <property type="gene designation" value="zgc:110410"/>
</dbReference>
<reference evidence="9" key="6">
    <citation type="submission" date="2025-04" db="UniProtKB">
        <authorList>
            <consortium name="RefSeq"/>
        </authorList>
    </citation>
    <scope>IDENTIFICATION</scope>
    <source>
        <strain evidence="9">Tuebingen</strain>
    </source>
</reference>
<feature type="transmembrane region" description="Helical" evidence="6">
    <location>
        <begin position="344"/>
        <end position="367"/>
    </location>
</feature>
<dbReference type="Ensembl" id="ENSDART00000192602.1">
    <property type="protein sequence ID" value="ENSDARP00000144915.1"/>
    <property type="gene ID" value="ENSDARG00000055138.7"/>
</dbReference>
<dbReference type="PANTHER" id="PTHR23291:SF47">
    <property type="entry name" value="TRANSMEMBRANE BAX INHIBITOR MOTIF CONTAINING 7"/>
    <property type="match status" value="1"/>
</dbReference>
<dbReference type="GO" id="GO:0016020">
    <property type="term" value="C:membrane"/>
    <property type="evidence" value="ECO:0000318"/>
    <property type="project" value="GO_Central"/>
</dbReference>
<feature type="transmembrane region" description="Helical" evidence="6">
    <location>
        <begin position="262"/>
        <end position="283"/>
    </location>
</feature>
<feature type="transmembrane region" description="Helical" evidence="6">
    <location>
        <begin position="379"/>
        <end position="401"/>
    </location>
</feature>
<accession>A0A2R8PVR6</accession>
<evidence type="ECO:0000313" key="9">
    <source>
        <dbReference type="RefSeq" id="NP_001315301.1"/>
    </source>
</evidence>
<dbReference type="EMBL" id="CR848673">
    <property type="status" value="NOT_ANNOTATED_CDS"/>
    <property type="molecule type" value="Genomic_DNA"/>
</dbReference>
<reference evidence="7 8" key="3">
    <citation type="journal article" date="2013" name="Nature">
        <title>The zebrafish reference genome sequence and its relationship to the human genome.</title>
        <authorList>
            <consortium name="Genome Reference Consortium Zebrafish"/>
            <person name="Howe K."/>
            <person name="Clark M.D."/>
            <person name="Torroja C.F."/>
            <person name="Torrance J."/>
            <person name="Berthelot C."/>
            <person name="Muffato M."/>
            <person name="Collins J.E."/>
            <person name="Humphray S."/>
            <person name="McLaren K."/>
            <person name="Matthews L."/>
            <person name="McLaren S."/>
            <person name="Sealy I."/>
            <person name="Caccamo M."/>
            <person name="Churcher C."/>
            <person name="Scott C."/>
            <person name="Barrett J.C."/>
            <person name="Koch R."/>
            <person name="Rauch G.J."/>
            <person name="White S."/>
            <person name="Chow W."/>
            <person name="Kilian B."/>
            <person name="Quintais L.T."/>
            <person name="Guerra-Assuncao J.A."/>
            <person name="Zhou Y."/>
            <person name="Gu Y."/>
            <person name="Yen J."/>
            <person name="Vogel J.H."/>
            <person name="Eyre T."/>
            <person name="Redmond S."/>
            <person name="Banerjee R."/>
            <person name="Chi J."/>
            <person name="Fu B."/>
            <person name="Langley E."/>
            <person name="Maguire S.F."/>
            <person name="Laird G.K."/>
            <person name="Lloyd D."/>
            <person name="Kenyon E."/>
            <person name="Donaldson S."/>
            <person name="Sehra H."/>
            <person name="Almeida-King J."/>
            <person name="Loveland J."/>
            <person name="Trevanion S."/>
            <person name="Jones M."/>
            <person name="Quail M."/>
            <person name="Willey D."/>
            <person name="Hunt A."/>
            <person name="Burton J."/>
            <person name="Sims S."/>
            <person name="McLay K."/>
            <person name="Plumb B."/>
            <person name="Davis J."/>
            <person name="Clee C."/>
            <person name="Oliver K."/>
            <person name="Clark R."/>
            <person name="Riddle C."/>
            <person name="Elliot D."/>
            <person name="Eliott D."/>
            <person name="Threadgold G."/>
            <person name="Harden G."/>
            <person name="Ware D."/>
            <person name="Begum S."/>
            <person name="Mortimore B."/>
            <person name="Mortimer B."/>
            <person name="Kerry G."/>
            <person name="Heath P."/>
            <person name="Phillimore B."/>
            <person name="Tracey A."/>
            <person name="Corby N."/>
            <person name="Dunn M."/>
            <person name="Johnson C."/>
            <person name="Wood J."/>
            <person name="Clark S."/>
            <person name="Pelan S."/>
            <person name="Griffiths G."/>
            <person name="Smith M."/>
            <person name="Glithero R."/>
            <person name="Howden P."/>
            <person name="Barker N."/>
            <person name="Lloyd C."/>
            <person name="Stevens C."/>
            <person name="Harley J."/>
            <person name="Holt K."/>
            <person name="Panagiotidis G."/>
            <person name="Lovell J."/>
            <person name="Beasley H."/>
            <person name="Henderson C."/>
            <person name="Gordon D."/>
            <person name="Auger K."/>
            <person name="Wright D."/>
            <person name="Collins J."/>
            <person name="Raisen C."/>
            <person name="Dyer L."/>
            <person name="Leung K."/>
            <person name="Robertson L."/>
            <person name="Ambridge K."/>
            <person name="Leongamornlert D."/>
            <person name="McGuire S."/>
            <person name="Gilderthorp R."/>
            <person name="Griffiths C."/>
            <person name="Manthravadi D."/>
            <person name="Nichol S."/>
            <person name="Barker G."/>
            <person name="Whitehead S."/>
            <person name="Kay M."/>
            <person name="Brown J."/>
            <person name="Murnane C."/>
            <person name="Gray E."/>
            <person name="Humphries M."/>
            <person name="Sycamore N."/>
            <person name="Barker D."/>
            <person name="Saunders D."/>
            <person name="Wallis J."/>
            <person name="Babbage A."/>
            <person name="Hammond S."/>
            <person name="Mashreghi-Mohammadi M."/>
            <person name="Barr L."/>
            <person name="Martin S."/>
            <person name="Wray P."/>
            <person name="Ellington A."/>
            <person name="Matthews N."/>
            <person name="Ellwood M."/>
            <person name="Woodmansey R."/>
            <person name="Clark G."/>
            <person name="Cooper J."/>
            <person name="Cooper J."/>
            <person name="Tromans A."/>
            <person name="Grafham D."/>
            <person name="Skuce C."/>
            <person name="Pandian R."/>
            <person name="Andrews R."/>
            <person name="Harrison E."/>
            <person name="Kimberley A."/>
            <person name="Garnett J."/>
            <person name="Fosker N."/>
            <person name="Hall R."/>
            <person name="Garner P."/>
            <person name="Kelly D."/>
            <person name="Bird C."/>
            <person name="Palmer S."/>
            <person name="Gehring I."/>
            <person name="Berger A."/>
            <person name="Dooley C.M."/>
            <person name="Ersan-Urun Z."/>
            <person name="Eser C."/>
            <person name="Geiger H."/>
            <person name="Geisler M."/>
            <person name="Karotki L."/>
            <person name="Kirn A."/>
            <person name="Konantz J."/>
            <person name="Konantz M."/>
            <person name="Oberlander M."/>
            <person name="Rudolph-Geiger S."/>
            <person name="Teucke M."/>
            <person name="Lanz C."/>
            <person name="Raddatz G."/>
            <person name="Osoegawa K."/>
            <person name="Zhu B."/>
            <person name="Rapp A."/>
            <person name="Widaa S."/>
            <person name="Langford C."/>
            <person name="Yang F."/>
            <person name="Schuster S.C."/>
            <person name="Carter N.P."/>
            <person name="Harrow J."/>
            <person name="Ning Z."/>
            <person name="Herrero J."/>
            <person name="Searle S.M."/>
            <person name="Enright A."/>
            <person name="Geisler R."/>
            <person name="Plasterk R.H."/>
            <person name="Lee C."/>
            <person name="Westerfield M."/>
            <person name="de Jong P.J."/>
            <person name="Zon L.I."/>
            <person name="Postlethwait J.H."/>
            <person name="Nusslein-Volhard C."/>
            <person name="Hubbard T.J."/>
            <person name="Roest Crollius H."/>
            <person name="Rogers J."/>
            <person name="Stemple D.L."/>
        </authorList>
    </citation>
    <scope>NUCLEOTIDE SEQUENCE [LARGE SCALE GENOMIC DNA]</scope>
    <source>
        <strain evidence="7">Tuebingen</strain>
    </source>
</reference>
<protein>
    <submittedName>
        <fullName evidence="9">Uncharacterized protein LOC553618</fullName>
    </submittedName>
    <submittedName>
        <fullName evidence="7">Zgc:110410</fullName>
    </submittedName>
</protein>
<dbReference type="OMA" id="ATIFLMQ"/>
<evidence type="ECO:0000256" key="2">
    <source>
        <dbReference type="ARBA" id="ARBA00022692"/>
    </source>
</evidence>
<reference evidence="7" key="5">
    <citation type="submission" date="2018-04" db="UniProtKB">
        <authorList>
            <consortium name="Ensembl"/>
        </authorList>
    </citation>
    <scope>IDENTIFICATION</scope>
    <source>
        <strain evidence="7">Tuebingen</strain>
    </source>
</reference>
<keyword evidence="2 6" id="KW-0812">Transmembrane</keyword>
<dbReference type="Bgee" id="ENSDARG00000055138">
    <property type="expression patterns" value="Expressed in intestine and 11 other cell types or tissues"/>
</dbReference>
<evidence type="ECO:0000256" key="3">
    <source>
        <dbReference type="ARBA" id="ARBA00022989"/>
    </source>
</evidence>
<keyword evidence="3 6" id="KW-1133">Transmembrane helix</keyword>
<dbReference type="GO" id="GO:0005794">
    <property type="term" value="C:Golgi apparatus"/>
    <property type="evidence" value="ECO:0000318"/>
    <property type="project" value="GO_Central"/>
</dbReference>
<dbReference type="PANTHER" id="PTHR23291">
    <property type="entry name" value="BAX INHIBITOR-RELATED"/>
    <property type="match status" value="1"/>
</dbReference>
<feature type="transmembrane region" description="Helical" evidence="6">
    <location>
        <begin position="232"/>
        <end position="250"/>
    </location>
</feature>
<feature type="transmembrane region" description="Helical" evidence="6">
    <location>
        <begin position="289"/>
        <end position="307"/>
    </location>
</feature>
<proteinExistence type="predicted"/>
<feature type="transmembrane region" description="Helical" evidence="6">
    <location>
        <begin position="319"/>
        <end position="338"/>
    </location>
</feature>
<feature type="transmembrane region" description="Helical" evidence="6">
    <location>
        <begin position="199"/>
        <end position="220"/>
    </location>
</feature>
<evidence type="ECO:0000313" key="7">
    <source>
        <dbReference type="Ensembl" id="ENSDARP00000144915"/>
    </source>
</evidence>
<name>A0A2R8PVR6_DANRE</name>
<organism evidence="7">
    <name type="scientific">Danio rerio</name>
    <name type="common">Zebrafish</name>
    <name type="synonym">Brachydanio rerio</name>
    <dbReference type="NCBI Taxonomy" id="7955"/>
    <lineage>
        <taxon>Eukaryota</taxon>
        <taxon>Metazoa</taxon>
        <taxon>Chordata</taxon>
        <taxon>Craniata</taxon>
        <taxon>Vertebrata</taxon>
        <taxon>Euteleostomi</taxon>
        <taxon>Actinopterygii</taxon>
        <taxon>Neopterygii</taxon>
        <taxon>Teleostei</taxon>
        <taxon>Ostariophysi</taxon>
        <taxon>Cypriniformes</taxon>
        <taxon>Danionidae</taxon>
        <taxon>Danioninae</taxon>
        <taxon>Danio</taxon>
    </lineage>
</organism>
<evidence type="ECO:0000256" key="1">
    <source>
        <dbReference type="ARBA" id="ARBA00004141"/>
    </source>
</evidence>
<evidence type="ECO:0000256" key="6">
    <source>
        <dbReference type="SAM" id="Phobius"/>
    </source>
</evidence>
<dbReference type="CDD" id="cd10428">
    <property type="entry name" value="LFG_like"/>
    <property type="match status" value="1"/>
</dbReference>
<dbReference type="ExpressionAtlas" id="A0A2R8PVR6">
    <property type="expression patterns" value="baseline"/>
</dbReference>
<evidence type="ECO:0000313" key="8">
    <source>
        <dbReference type="Proteomes" id="UP000000437"/>
    </source>
</evidence>
<dbReference type="InterPro" id="IPR006214">
    <property type="entry name" value="Bax_inhibitor_1-related"/>
</dbReference>
<keyword evidence="8" id="KW-1185">Reference proteome</keyword>
<gene>
    <name evidence="9 10" type="ORF">zgc:110410</name>
</gene>
<reference evidence="9" key="1">
    <citation type="journal article" date="2010" name="BMC Genomics">
        <title>Morphological and molecular evidence for functional organization along the rostrocaudal axis of the adult zebrafish intestine.</title>
        <authorList>
            <person name="Wang Z."/>
            <person name="Du J."/>
            <person name="Lam S.H."/>
            <person name="Mathavan S."/>
            <person name="Matsudaira P."/>
            <person name="Gong Z."/>
        </authorList>
    </citation>
    <scope>NUCLEOTIDE SEQUENCE</scope>
    <source>
        <strain evidence="9">Tuebingen</strain>
    </source>
</reference>
<evidence type="ECO:0000256" key="5">
    <source>
        <dbReference type="SAM" id="MobiDB-lite"/>
    </source>
</evidence>
<reference evidence="9" key="2">
    <citation type="journal article" date="2012" name="J. Pathol.">
        <title>An osteosarcoma zebrafish model implicates Mmp-19 and Ets-1 as well as reduced host immune response in angiogenesis and migration.</title>
        <authorList>
            <person name="Mohseny A.B."/>
            <person name="Xiao W."/>
            <person name="Carvalho R."/>
            <person name="Spaink H.P."/>
            <person name="Hogendoorn P.C."/>
            <person name="Cleton-Jansen A.M."/>
        </authorList>
    </citation>
    <scope>NUCLEOTIDE SEQUENCE</scope>
    <source>
        <strain evidence="9">Tuebingen</strain>
    </source>
</reference>
<dbReference type="PaxDb" id="7955-ENSDARP00000106187"/>
<dbReference type="GeneID" id="553618"/>
<dbReference type="GO" id="GO:0005262">
    <property type="term" value="F:calcium channel activity"/>
    <property type="evidence" value="ECO:0000318"/>
    <property type="project" value="GO_Central"/>
</dbReference>
<evidence type="ECO:0000256" key="4">
    <source>
        <dbReference type="ARBA" id="ARBA00023136"/>
    </source>
</evidence>
<dbReference type="OrthoDB" id="7933078at2759"/>
<dbReference type="KEGG" id="dre:553618"/>
<reference evidence="9" key="4">
    <citation type="journal article" date="2015" name="Nat. Commun.">
        <title>RFX transcription factors are essential for hearing in mice.</title>
        <authorList>
            <person name="Elkon R."/>
            <person name="Milon B."/>
            <person name="Morrison L."/>
            <person name="Shah M."/>
            <person name="Vijayakumar S."/>
            <person name="Racherla M."/>
            <person name="Leitch C.C."/>
            <person name="Silipino L."/>
            <person name="Hadi S."/>
            <person name="Weiss-Gayet M."/>
            <person name="Barras E."/>
            <person name="Schmid C.D."/>
            <person name="Ait-Lounis A."/>
            <person name="Barnes A."/>
            <person name="Song Y."/>
            <person name="Eisenman D.J."/>
            <person name="Eliyahu E."/>
            <person name="Frolenkov G.I."/>
            <person name="Strome S.E."/>
            <person name="Durand B."/>
            <person name="Zaghloul N.A."/>
            <person name="Jones S.M."/>
            <person name="Reith W."/>
            <person name="Hertzano R."/>
        </authorList>
    </citation>
    <scope>NUCLEOTIDE SEQUENCE</scope>
    <source>
        <strain evidence="9">Tuebingen</strain>
    </source>
</reference>
<dbReference type="AGR" id="ZFIN:ZDB-GENE-050522-465"/>
<accession>A0A8M1P9U8</accession>
<comment type="subcellular location">
    <subcellularLocation>
        <location evidence="1">Membrane</location>
        <topology evidence="1">Multi-pass membrane protein</topology>
    </subcellularLocation>
</comment>
<keyword evidence="4 6" id="KW-0472">Membrane</keyword>
<dbReference type="Pfam" id="PF01027">
    <property type="entry name" value="Bax1-I"/>
    <property type="match status" value="1"/>
</dbReference>
<dbReference type="Proteomes" id="UP000000437">
    <property type="component" value="Chromosome 16"/>
</dbReference>
<dbReference type="AlphaFoldDB" id="A0A2R8PVR6"/>